<comment type="caution">
    <text evidence="1">The sequence shown here is derived from an EMBL/GenBank/DDBJ whole genome shotgun (WGS) entry which is preliminary data.</text>
</comment>
<reference evidence="1" key="1">
    <citation type="journal article" date="2014" name="Front. Microbiol.">
        <title>High frequency of phylogenetically diverse reductive dehalogenase-homologous genes in deep subseafloor sedimentary metagenomes.</title>
        <authorList>
            <person name="Kawai M."/>
            <person name="Futagami T."/>
            <person name="Toyoda A."/>
            <person name="Takaki Y."/>
            <person name="Nishi S."/>
            <person name="Hori S."/>
            <person name="Arai W."/>
            <person name="Tsubouchi T."/>
            <person name="Morono Y."/>
            <person name="Uchiyama I."/>
            <person name="Ito T."/>
            <person name="Fujiyama A."/>
            <person name="Inagaki F."/>
            <person name="Takami H."/>
        </authorList>
    </citation>
    <scope>NUCLEOTIDE SEQUENCE</scope>
    <source>
        <strain evidence="1">Expedition CK06-06</strain>
    </source>
</reference>
<dbReference type="AlphaFoldDB" id="X0Y7S4"/>
<protein>
    <recommendedName>
        <fullName evidence="2">DsrE family protein</fullName>
    </recommendedName>
</protein>
<name>X0Y7S4_9ZZZZ</name>
<dbReference type="EMBL" id="BARS01052529">
    <property type="protein sequence ID" value="GAG43347.1"/>
    <property type="molecule type" value="Genomic_DNA"/>
</dbReference>
<evidence type="ECO:0000313" key="1">
    <source>
        <dbReference type="EMBL" id="GAG43347.1"/>
    </source>
</evidence>
<dbReference type="Gene3D" id="3.40.1260.10">
    <property type="entry name" value="DsrEFH-like"/>
    <property type="match status" value="1"/>
</dbReference>
<feature type="non-terminal residue" evidence="1">
    <location>
        <position position="1"/>
    </location>
</feature>
<sequence>IEKGAEVRLCTLCLLVRGTKDFIKGAKRSGTPYIAKMVEESDRILVIA</sequence>
<gene>
    <name evidence="1" type="ORF">S01H1_78081</name>
</gene>
<evidence type="ECO:0008006" key="2">
    <source>
        <dbReference type="Google" id="ProtNLM"/>
    </source>
</evidence>
<proteinExistence type="predicted"/>
<dbReference type="SUPFAM" id="SSF75169">
    <property type="entry name" value="DsrEFH-like"/>
    <property type="match status" value="1"/>
</dbReference>
<organism evidence="1">
    <name type="scientific">marine sediment metagenome</name>
    <dbReference type="NCBI Taxonomy" id="412755"/>
    <lineage>
        <taxon>unclassified sequences</taxon>
        <taxon>metagenomes</taxon>
        <taxon>ecological metagenomes</taxon>
    </lineage>
</organism>
<dbReference type="InterPro" id="IPR027396">
    <property type="entry name" value="DsrEFH-like"/>
</dbReference>
<accession>X0Y7S4</accession>